<sequence>MSKKIGTLFQHAPEVGSYKGSTDLVLGRARVGVEIEVDRVDGGWVMLRDIVATSKDERAGLWKVVEDGSVHNHGAEMVFTRPLFGQDVVDALDYFLALQKEYLFNHSLETGIHVHLDVRNMDYESFRKLCILYGLVEPLLFNWIGEDREYNIFCEPWYRSQGDLVYITDILFGSDYKKVSAAGKVQRYSALNLTALRKFGSIEFRQMPTVFDKAKILKWLNIILSLKKAALSIKENDYGILTRLSADGPDKFFQDIFPLKNIAPELLQGNYFKPIEIGCLIVQDIILAHKGKTTVKNALWEILTKRSDTVSHGATKGRIKIKLSDGSKTIIAERITTKKSSVLSLIDQDGDNLSAADFKSMISDLSVNPHQITKLKGDEQVRVLLRAADIEIDLQAVNIEIAELEEERLTAHRSMSVLKPSETVPEEVEKVSLSELLAEIEKGEAVNSTNSDSREKLADLEIAHTNTVRQITQAEEQLKALKTQEKTLAERIEKGKAVCK</sequence>
<dbReference type="AlphaFoldDB" id="A0A0F9MKC2"/>
<gene>
    <name evidence="2" type="ORF">LCGC14_1448880</name>
</gene>
<reference evidence="2" key="1">
    <citation type="journal article" date="2015" name="Nature">
        <title>Complex archaea that bridge the gap between prokaryotes and eukaryotes.</title>
        <authorList>
            <person name="Spang A."/>
            <person name="Saw J.H."/>
            <person name="Jorgensen S.L."/>
            <person name="Zaremba-Niedzwiedzka K."/>
            <person name="Martijn J."/>
            <person name="Lind A.E."/>
            <person name="van Eijk R."/>
            <person name="Schleper C."/>
            <person name="Guy L."/>
            <person name="Ettema T.J."/>
        </authorList>
    </citation>
    <scope>NUCLEOTIDE SEQUENCE</scope>
</reference>
<organism evidence="2">
    <name type="scientific">marine sediment metagenome</name>
    <dbReference type="NCBI Taxonomy" id="412755"/>
    <lineage>
        <taxon>unclassified sequences</taxon>
        <taxon>metagenomes</taxon>
        <taxon>ecological metagenomes</taxon>
    </lineage>
</organism>
<feature type="coiled-coil region" evidence="1">
    <location>
        <begin position="457"/>
        <end position="491"/>
    </location>
</feature>
<comment type="caution">
    <text evidence="2">The sequence shown here is derived from an EMBL/GenBank/DDBJ whole genome shotgun (WGS) entry which is preliminary data.</text>
</comment>
<evidence type="ECO:0000313" key="2">
    <source>
        <dbReference type="EMBL" id="KKM69622.1"/>
    </source>
</evidence>
<dbReference type="EMBL" id="LAZR01009957">
    <property type="protein sequence ID" value="KKM69622.1"/>
    <property type="molecule type" value="Genomic_DNA"/>
</dbReference>
<proteinExistence type="predicted"/>
<keyword evidence="1" id="KW-0175">Coiled coil</keyword>
<feature type="coiled-coil region" evidence="1">
    <location>
        <begin position="387"/>
        <end position="414"/>
    </location>
</feature>
<accession>A0A0F9MKC2</accession>
<protein>
    <recommendedName>
        <fullName evidence="3">Amidoligase enzyme</fullName>
    </recommendedName>
</protein>
<dbReference type="Pfam" id="PF12224">
    <property type="entry name" value="Amidoligase_2"/>
    <property type="match status" value="1"/>
</dbReference>
<feature type="non-terminal residue" evidence="2">
    <location>
        <position position="500"/>
    </location>
</feature>
<evidence type="ECO:0000256" key="1">
    <source>
        <dbReference type="SAM" id="Coils"/>
    </source>
</evidence>
<name>A0A0F9MKC2_9ZZZZ</name>
<dbReference type="InterPro" id="IPR022025">
    <property type="entry name" value="Amidoligase_2"/>
</dbReference>
<evidence type="ECO:0008006" key="3">
    <source>
        <dbReference type="Google" id="ProtNLM"/>
    </source>
</evidence>